<evidence type="ECO:0000313" key="2">
    <source>
        <dbReference type="Proteomes" id="UP000236497"/>
    </source>
</evidence>
<dbReference type="AlphaFoldDB" id="A0A0H5SHC5"/>
<sequence>MAYRYNRINWQNKPNVATPISAENLNKMDKGIDDNDKAIGDLAQLNTSNKSSLVSAVNELNNKLAWEEWKTATLQNGWTGTIRYTKNGLNEVRLVLISLNPGTVTGLTIITTLPVGYRPERNVLIQLADSTGRTNGAIMYLNQNGNLYLANDSSFTTALYYSAQAQFYAS</sequence>
<dbReference type="Proteomes" id="UP000236497">
    <property type="component" value="Unassembled WGS sequence"/>
</dbReference>
<dbReference type="EMBL" id="CVTD020000017">
    <property type="protein sequence ID" value="CRZ34917.1"/>
    <property type="molecule type" value="Genomic_DNA"/>
</dbReference>
<dbReference type="OrthoDB" id="1938880at2"/>
<gene>
    <name evidence="1" type="ORF">HHT355_1717</name>
</gene>
<evidence type="ECO:0000313" key="1">
    <source>
        <dbReference type="EMBL" id="CRZ34917.1"/>
    </source>
</evidence>
<dbReference type="RefSeq" id="WP_103203021.1">
    <property type="nucleotide sequence ID" value="NZ_CVTD020000017.1"/>
</dbReference>
<accession>A0A0H5SHC5</accession>
<proteinExistence type="predicted"/>
<keyword evidence="2" id="KW-1185">Reference proteome</keyword>
<reference evidence="1 2" key="1">
    <citation type="submission" date="2015-06" db="EMBL/GenBank/DDBJ databases">
        <authorList>
            <person name="Wibberg Daniel"/>
        </authorList>
    </citation>
    <scope>NUCLEOTIDE SEQUENCE [LARGE SCALE GENOMIC DNA]</scope>
    <source>
        <strain evidence="1 2">T3/55T</strain>
    </source>
</reference>
<protein>
    <submittedName>
        <fullName evidence="1">Putative membrane protein</fullName>
    </submittedName>
</protein>
<organism evidence="1 2">
    <name type="scientific">Herbinix hemicellulosilytica</name>
    <dbReference type="NCBI Taxonomy" id="1564487"/>
    <lineage>
        <taxon>Bacteria</taxon>
        <taxon>Bacillati</taxon>
        <taxon>Bacillota</taxon>
        <taxon>Clostridia</taxon>
        <taxon>Lachnospirales</taxon>
        <taxon>Lachnospiraceae</taxon>
        <taxon>Herbinix</taxon>
    </lineage>
</organism>
<name>A0A0H5SHC5_HERHM</name>